<evidence type="ECO:0000256" key="1">
    <source>
        <dbReference type="SAM" id="SignalP"/>
    </source>
</evidence>
<dbReference type="InterPro" id="IPR014716">
    <property type="entry name" value="Fibrinogen_a/b/g_C_1"/>
</dbReference>
<feature type="domain" description="C-type lectin" evidence="2">
    <location>
        <begin position="142"/>
        <end position="280"/>
    </location>
</feature>
<proteinExistence type="predicted"/>
<dbReference type="EMBL" id="FOFZ01000014">
    <property type="protein sequence ID" value="SER52533.1"/>
    <property type="molecule type" value="Genomic_DNA"/>
</dbReference>
<dbReference type="InterPro" id="IPR016186">
    <property type="entry name" value="C-type_lectin-like/link_sf"/>
</dbReference>
<dbReference type="InterPro" id="IPR036056">
    <property type="entry name" value="Fibrinogen-like_C"/>
</dbReference>
<dbReference type="SUPFAM" id="SSF56496">
    <property type="entry name" value="Fibrinogen C-terminal domain-like"/>
    <property type="match status" value="1"/>
</dbReference>
<protein>
    <recommendedName>
        <fullName evidence="2">C-type lectin domain-containing protein</fullName>
    </recommendedName>
</protein>
<dbReference type="Proteomes" id="UP000183658">
    <property type="component" value="Unassembled WGS sequence"/>
</dbReference>
<dbReference type="OrthoDB" id="9145816at2"/>
<dbReference type="Gene3D" id="3.90.215.10">
    <property type="entry name" value="Gamma Fibrinogen, chain A, domain 1"/>
    <property type="match status" value="1"/>
</dbReference>
<keyword evidence="1" id="KW-0732">Signal</keyword>
<evidence type="ECO:0000313" key="4">
    <source>
        <dbReference type="Proteomes" id="UP000183658"/>
    </source>
</evidence>
<name>A0A1H9PY60_FLAFI</name>
<feature type="signal peptide" evidence="1">
    <location>
        <begin position="1"/>
        <end position="23"/>
    </location>
</feature>
<evidence type="ECO:0000313" key="3">
    <source>
        <dbReference type="EMBL" id="SER52533.1"/>
    </source>
</evidence>
<keyword evidence="4" id="KW-1185">Reference proteome</keyword>
<dbReference type="SUPFAM" id="SSF56436">
    <property type="entry name" value="C-type lectin-like"/>
    <property type="match status" value="1"/>
</dbReference>
<evidence type="ECO:0000259" key="2">
    <source>
        <dbReference type="PROSITE" id="PS50041"/>
    </source>
</evidence>
<dbReference type="NCBIfam" id="NF040941">
    <property type="entry name" value="GGGWT_bact"/>
    <property type="match status" value="1"/>
</dbReference>
<accession>A0A1H9PY60</accession>
<sequence length="826" mass="87313">MIRKSLNIVLIVLCFVSKGFSQATIVDVSGTNSTLSINNNVQSTIDPQVTITADGNITSFTVTISGSYTSGDVLSYTGTLPSGITAATFNTNTRSLVFTGTTTASNWQALLRTVTIQTVSATCYQEQRQVSFVAGNKYYNNLNGHFYENISGAINWPNALAAAATKSYFGRQGYLVTMTSLAETNFIWKIIQVDSWMGASDNDVYINAATGTTKYADAANAEGKWHWVSGPEKGTLFSIGNGSPVTQTDQFSYWNNGEPNDSAGEDAGQFYAGNGGHWNDLNFSTNLASYIVEYGGMSTDNVGSNVFFTRDLLLTGAPSGSITGGNTTVCPTNSTTLNLVGLVSGGTVVKWQYSYDDFLTDGTDIANTTTTNTVTNITQNTYYRAVVNTPSCANLTTSSTRIYVDNVVAGNIVADNNTICVNANVNFTLNGNSGNVTKWQVSTSSTFASAVTDIANTTTALSYQITTAGTYYFRAVIASCSSTVYTAAYTISCIAGTAPMGGTVSDQSFLGGSNSGTLTLSGYTGTISKWQYSTDGGIVWTDISNTATTYAFSGITSTRRYRALLTSGTCGSAWSKIGQVSVINATVLTSNGRFELNLPNYIDLNGATGADTSLDKFGRVISIKPRSGLTFASAALSASAIKQAYPASTDGIYWISIPNINSGTPFQIYADMSTDGGGWMLLNVGAGYTAAPLASSVTSPNVLGYLPRATVIELANVSTDVQLRAGNSSTSYANKVTSTSPLAIGALKSSANDVNGEATWANGASSTFVVNSGTWQWAYCCPGAAAGWPKMYHSSNYTNGVHWFADLGGGRKHSDPRDAWFSTWIR</sequence>
<gene>
    <name evidence="3" type="ORF">SAMN05444355_11472</name>
</gene>
<dbReference type="AlphaFoldDB" id="A0A1H9PY60"/>
<organism evidence="3 4">
    <name type="scientific">Flavobacterium frigoris</name>
    <dbReference type="NCBI Taxonomy" id="229204"/>
    <lineage>
        <taxon>Bacteria</taxon>
        <taxon>Pseudomonadati</taxon>
        <taxon>Bacteroidota</taxon>
        <taxon>Flavobacteriia</taxon>
        <taxon>Flavobacteriales</taxon>
        <taxon>Flavobacteriaceae</taxon>
        <taxon>Flavobacterium</taxon>
    </lineage>
</organism>
<reference evidence="4" key="1">
    <citation type="submission" date="2016-10" db="EMBL/GenBank/DDBJ databases">
        <authorList>
            <person name="Varghese N."/>
            <person name="Submissions S."/>
        </authorList>
    </citation>
    <scope>NUCLEOTIDE SEQUENCE [LARGE SCALE GENOMIC DNA]</scope>
    <source>
        <strain evidence="4">DSM 15719</strain>
    </source>
</reference>
<feature type="chain" id="PRO_5010322058" description="C-type lectin domain-containing protein" evidence="1">
    <location>
        <begin position="24"/>
        <end position="826"/>
    </location>
</feature>
<dbReference type="InterPro" id="IPR016187">
    <property type="entry name" value="CTDL_fold"/>
</dbReference>
<dbReference type="InterPro" id="IPR001304">
    <property type="entry name" value="C-type_lectin-like"/>
</dbReference>
<dbReference type="RefSeq" id="WP_074724289.1">
    <property type="nucleotide sequence ID" value="NZ_CBCRVS010000007.1"/>
</dbReference>
<dbReference type="Gene3D" id="3.10.100.10">
    <property type="entry name" value="Mannose-Binding Protein A, subunit A"/>
    <property type="match status" value="1"/>
</dbReference>
<dbReference type="PROSITE" id="PS50041">
    <property type="entry name" value="C_TYPE_LECTIN_2"/>
    <property type="match status" value="1"/>
</dbReference>